<name>A0A7G7VKV8_9FIRM</name>
<reference evidence="2 3" key="1">
    <citation type="submission" date="2020-07" db="EMBL/GenBank/DDBJ databases">
        <title>Complete genome and description of Selenomonas timonensis sp. nov., a new bacterium isolated from a gingivitis subject.</title>
        <authorList>
            <person name="Antezack A."/>
        </authorList>
    </citation>
    <scope>NUCLEOTIDE SEQUENCE [LARGE SCALE GENOMIC DNA]</scope>
    <source>
        <strain evidence="2 3">Marseille-Q3039</strain>
    </source>
</reference>
<dbReference type="KEGG" id="stim:H1B31_01965"/>
<feature type="signal peptide" evidence="1">
    <location>
        <begin position="1"/>
        <end position="24"/>
    </location>
</feature>
<sequence>MKRAAKVMALVFTLMLAMSSMTFAMWSGTISQSDFQNHVKAGKFAIFVKDGSSIKMYEPSSPSSAVSEFKSALPSGRYTVYTGNNAVRDYLEEYGYYDYYHQDVDIGGGARAYEFTAWEKM</sequence>
<dbReference type="EMBL" id="CP060204">
    <property type="protein sequence ID" value="QNH54751.1"/>
    <property type="molecule type" value="Genomic_DNA"/>
</dbReference>
<evidence type="ECO:0000313" key="3">
    <source>
        <dbReference type="Proteomes" id="UP000515480"/>
    </source>
</evidence>
<keyword evidence="1" id="KW-0732">Signal</keyword>
<dbReference type="RefSeq" id="WP_185980689.1">
    <property type="nucleotide sequence ID" value="NZ_CP060204.1"/>
</dbReference>
<evidence type="ECO:0000313" key="2">
    <source>
        <dbReference type="EMBL" id="QNH54751.1"/>
    </source>
</evidence>
<keyword evidence="3" id="KW-1185">Reference proteome</keyword>
<gene>
    <name evidence="2" type="ORF">H1B31_01965</name>
</gene>
<evidence type="ECO:0000256" key="1">
    <source>
        <dbReference type="SAM" id="SignalP"/>
    </source>
</evidence>
<dbReference type="AlphaFoldDB" id="A0A7G7VKV8"/>
<organism evidence="2 3">
    <name type="scientific">Selenomonas timonae</name>
    <dbReference type="NCBI Taxonomy" id="2754044"/>
    <lineage>
        <taxon>Bacteria</taxon>
        <taxon>Bacillati</taxon>
        <taxon>Bacillota</taxon>
        <taxon>Negativicutes</taxon>
        <taxon>Selenomonadales</taxon>
        <taxon>Selenomonadaceae</taxon>
        <taxon>Selenomonas</taxon>
    </lineage>
</organism>
<protein>
    <submittedName>
        <fullName evidence="2">Uncharacterized protein</fullName>
    </submittedName>
</protein>
<accession>A0A7G7VKV8</accession>
<proteinExistence type="predicted"/>
<dbReference type="Proteomes" id="UP000515480">
    <property type="component" value="Chromosome"/>
</dbReference>
<feature type="chain" id="PRO_5028857756" evidence="1">
    <location>
        <begin position="25"/>
        <end position="121"/>
    </location>
</feature>